<proteinExistence type="predicted"/>
<gene>
    <name evidence="3" type="ORF">D9613_008450</name>
</gene>
<reference evidence="3 4" key="1">
    <citation type="submission" date="2019-12" db="EMBL/GenBank/DDBJ databases">
        <authorList>
            <person name="Floudas D."/>
            <person name="Bentzer J."/>
            <person name="Ahren D."/>
            <person name="Johansson T."/>
            <person name="Persson P."/>
            <person name="Tunlid A."/>
        </authorList>
    </citation>
    <scope>NUCLEOTIDE SEQUENCE [LARGE SCALE GENOMIC DNA]</scope>
    <source>
        <strain evidence="3 4">CBS 102.39</strain>
    </source>
</reference>
<organism evidence="3 4">
    <name type="scientific">Agrocybe pediades</name>
    <dbReference type="NCBI Taxonomy" id="84607"/>
    <lineage>
        <taxon>Eukaryota</taxon>
        <taxon>Fungi</taxon>
        <taxon>Dikarya</taxon>
        <taxon>Basidiomycota</taxon>
        <taxon>Agaricomycotina</taxon>
        <taxon>Agaricomycetes</taxon>
        <taxon>Agaricomycetidae</taxon>
        <taxon>Agaricales</taxon>
        <taxon>Agaricineae</taxon>
        <taxon>Strophariaceae</taxon>
        <taxon>Agrocybe</taxon>
    </lineage>
</organism>
<feature type="transmembrane region" description="Helical" evidence="2">
    <location>
        <begin position="66"/>
        <end position="87"/>
    </location>
</feature>
<evidence type="ECO:0000313" key="4">
    <source>
        <dbReference type="Proteomes" id="UP000521872"/>
    </source>
</evidence>
<feature type="compositionally biased region" description="Polar residues" evidence="1">
    <location>
        <begin position="1"/>
        <end position="15"/>
    </location>
</feature>
<evidence type="ECO:0000256" key="1">
    <source>
        <dbReference type="SAM" id="MobiDB-lite"/>
    </source>
</evidence>
<sequence length="103" mass="11065">MSQVGVQMKDQTQFSALPPAYPTPNPSYPHPQTPAGVQMDAAAVGQAYRDQLFAECARGNHQRTTSYGICGIITAVVCFPIGLICLFTDSEQKCARCGVILSK</sequence>
<evidence type="ECO:0008006" key="5">
    <source>
        <dbReference type="Google" id="ProtNLM"/>
    </source>
</evidence>
<keyword evidence="4" id="KW-1185">Reference proteome</keyword>
<keyword evidence="2" id="KW-0472">Membrane</keyword>
<evidence type="ECO:0000313" key="3">
    <source>
        <dbReference type="EMBL" id="KAF4616384.1"/>
    </source>
</evidence>
<dbReference type="AlphaFoldDB" id="A0A8H4QSA6"/>
<protein>
    <recommendedName>
        <fullName evidence="5">Brain protein I3</fullName>
    </recommendedName>
</protein>
<comment type="caution">
    <text evidence="3">The sequence shown here is derived from an EMBL/GenBank/DDBJ whole genome shotgun (WGS) entry which is preliminary data.</text>
</comment>
<feature type="compositionally biased region" description="Pro residues" evidence="1">
    <location>
        <begin position="19"/>
        <end position="32"/>
    </location>
</feature>
<name>A0A8H4QSA6_9AGAR</name>
<feature type="region of interest" description="Disordered" evidence="1">
    <location>
        <begin position="1"/>
        <end position="35"/>
    </location>
</feature>
<dbReference type="Proteomes" id="UP000521872">
    <property type="component" value="Unassembled WGS sequence"/>
</dbReference>
<accession>A0A8H4QSA6</accession>
<dbReference type="EMBL" id="JAACJL010000031">
    <property type="protein sequence ID" value="KAF4616384.1"/>
    <property type="molecule type" value="Genomic_DNA"/>
</dbReference>
<keyword evidence="2" id="KW-0812">Transmembrane</keyword>
<evidence type="ECO:0000256" key="2">
    <source>
        <dbReference type="SAM" id="Phobius"/>
    </source>
</evidence>
<keyword evidence="2" id="KW-1133">Transmembrane helix</keyword>